<dbReference type="InterPro" id="IPR050342">
    <property type="entry name" value="HMGB"/>
</dbReference>
<dbReference type="SUPFAM" id="SSF51197">
    <property type="entry name" value="Clavaminate synthase-like"/>
    <property type="match status" value="1"/>
</dbReference>
<keyword evidence="3 4" id="KW-0539">Nucleus</keyword>
<dbReference type="Gene3D" id="1.25.40.10">
    <property type="entry name" value="Tetratricopeptide repeat domain"/>
    <property type="match status" value="2"/>
</dbReference>
<dbReference type="PANTHER" id="PTHR48112">
    <property type="entry name" value="HIGH MOBILITY GROUP PROTEIN DSP1"/>
    <property type="match status" value="1"/>
</dbReference>
<dbReference type="InterPro" id="IPR008775">
    <property type="entry name" value="Phytyl_CoA_dOase-like"/>
</dbReference>
<feature type="DNA-binding region" description="HMG box" evidence="4">
    <location>
        <begin position="769"/>
        <end position="837"/>
    </location>
</feature>
<dbReference type="PANTHER" id="PTHR48112:SF32">
    <property type="entry name" value="HIGH MOBILITY GROUP PROTEIN B3"/>
    <property type="match status" value="1"/>
</dbReference>
<dbReference type="Pfam" id="PF13181">
    <property type="entry name" value="TPR_8"/>
    <property type="match status" value="1"/>
</dbReference>
<dbReference type="Pfam" id="PF05721">
    <property type="entry name" value="PhyH"/>
    <property type="match status" value="1"/>
</dbReference>
<feature type="compositionally biased region" description="Basic and acidic residues" evidence="6">
    <location>
        <begin position="845"/>
        <end position="883"/>
    </location>
</feature>
<dbReference type="GO" id="GO:0005634">
    <property type="term" value="C:nucleus"/>
    <property type="evidence" value="ECO:0007669"/>
    <property type="project" value="UniProtKB-SubCell"/>
</dbReference>
<evidence type="ECO:0000259" key="7">
    <source>
        <dbReference type="PROSITE" id="PS50118"/>
    </source>
</evidence>
<feature type="region of interest" description="Disordered" evidence="6">
    <location>
        <begin position="631"/>
        <end position="660"/>
    </location>
</feature>
<dbReference type="Proteomes" id="UP001515480">
    <property type="component" value="Unassembled WGS sequence"/>
</dbReference>
<evidence type="ECO:0000256" key="2">
    <source>
        <dbReference type="ARBA" id="ARBA00023125"/>
    </source>
</evidence>
<dbReference type="SUPFAM" id="SSF48452">
    <property type="entry name" value="TPR-like"/>
    <property type="match status" value="1"/>
</dbReference>
<evidence type="ECO:0000256" key="4">
    <source>
        <dbReference type="PROSITE-ProRule" id="PRU00267"/>
    </source>
</evidence>
<dbReference type="PROSITE" id="PS50005">
    <property type="entry name" value="TPR"/>
    <property type="match status" value="1"/>
</dbReference>
<feature type="region of interest" description="Disordered" evidence="6">
    <location>
        <begin position="1011"/>
        <end position="1086"/>
    </location>
</feature>
<sequence>MLRHADALAASGDLTAAHRAYEALASSPASPPGALERLCHSLLLLSRPSEAFACAARARSLLPASPFLLSLEAEAAAATSDLPAAAAAYAAARALSPSSYDVCFNLGLTLHAMGEAEGAAEALAAATRLAPGSAEAYTALGRALAVDDERAEAAWRGAAAAAPREAGARVELGSALLAAGRAAEAEEALAAAVEMEPRSGAAAFGRAQALRALRRPCEAVRWLRQSASLAPRDADTAHAAGLAAQACARGGGEGSSSDEARRWFARALELSPRRTDTLSMMLLHPFPPSPSPPPASEPIPPPAGRLDGAALSVEAAAEGACGEEWRGEARRILEAHGAVRIGGVVPAEAAEALARHLREVEEDGEAPETTNTTFSRRRRRHLAVSLRSAAVAEAARHVAAAVLPLLCAHAPCSLRLVESGLLLSFPRAAAQPLHSDTDGSAAAGEARAIKLQVGTARTTAAMGPLEVVPGSHAWGGGAGPRVGAAGAVALPLRVGSVVVYDARVWHRGGANKSRRRRQVFYLTVLVPPGHVPEGLPFTIYPEDIGCFFLTARGVEEGGCGTHPVESTSRAPAMLSGAWAGMLKPVTNQTIESAKKKHGAFSSPADRKLSKCELLHQREEKKLETITKKKMREEERKVREEEAKQREEEREAKRAAKEAKALEPKAAQSAYFLFAADVRAGICAANPELKVTEVAKIIGEQWKALSEEDRAPYKTREGEDQERYERECEAAGIEPRRKKKRPVEASENEGEAKQPKQKKEKSEAVPKKAVKPAMTPVQIYRAKHRDRVVAANPEAEVGTIIEILCKEFAELTEAEAAPYEAEALADSERYAAEMAEAQAAAKEAKAAKQAEKEAKQAEKEAKQAEKEAKLAQKEAKLAQKEAKNAKATKKAPPAPRELPFSPHSLPSAYVSLAAWQGSAKGQKAANGGAATVERQPEAWEAEVLDALAEMKKAAVDAEKTLHGWVLKVKLRKGKEGDEGKPRVCDLFVQPPKSNKKLASLLAIKRHMGIIKEVTPEATGASGSEEAAATDVEMREAPEDEKDSSEGEAADGEASGGEGEAAGEQEEEEEVEEDEDESAKEGEDDEDE</sequence>
<feature type="compositionally biased region" description="Low complexity" evidence="6">
    <location>
        <begin position="1015"/>
        <end position="1028"/>
    </location>
</feature>
<evidence type="ECO:0000256" key="5">
    <source>
        <dbReference type="PROSITE-ProRule" id="PRU00339"/>
    </source>
</evidence>
<dbReference type="Pfam" id="PF00505">
    <property type="entry name" value="HMG_box"/>
    <property type="match status" value="2"/>
</dbReference>
<name>A0AB34IDS3_PRYPA</name>
<dbReference type="SMART" id="SM00398">
    <property type="entry name" value="HMG"/>
    <property type="match status" value="2"/>
</dbReference>
<feature type="region of interest" description="Disordered" evidence="6">
    <location>
        <begin position="711"/>
        <end position="771"/>
    </location>
</feature>
<dbReference type="EMBL" id="JBGBPQ010000028">
    <property type="protein sequence ID" value="KAL1496885.1"/>
    <property type="molecule type" value="Genomic_DNA"/>
</dbReference>
<keyword evidence="5" id="KW-0802">TPR repeat</keyword>
<reference evidence="8 9" key="1">
    <citation type="journal article" date="2024" name="Science">
        <title>Giant polyketide synthase enzymes in the biosynthesis of giant marine polyether toxins.</title>
        <authorList>
            <person name="Fallon T.R."/>
            <person name="Shende V.V."/>
            <person name="Wierzbicki I.H."/>
            <person name="Pendleton A.L."/>
            <person name="Watervoot N.F."/>
            <person name="Auber R.P."/>
            <person name="Gonzalez D.J."/>
            <person name="Wisecaver J.H."/>
            <person name="Moore B.S."/>
        </authorList>
    </citation>
    <scope>NUCLEOTIDE SEQUENCE [LARGE SCALE GENOMIC DNA]</scope>
    <source>
        <strain evidence="8 9">12B1</strain>
    </source>
</reference>
<feature type="domain" description="HMG box" evidence="7">
    <location>
        <begin position="663"/>
        <end position="731"/>
    </location>
</feature>
<dbReference type="Gene3D" id="2.60.120.620">
    <property type="entry name" value="q2cbj1_9rhob like domain"/>
    <property type="match status" value="1"/>
</dbReference>
<evidence type="ECO:0000313" key="9">
    <source>
        <dbReference type="Proteomes" id="UP001515480"/>
    </source>
</evidence>
<dbReference type="InterPro" id="IPR009071">
    <property type="entry name" value="HMG_box_dom"/>
</dbReference>
<dbReference type="CDD" id="cd00084">
    <property type="entry name" value="HMG-box_SF"/>
    <property type="match status" value="1"/>
</dbReference>
<keyword evidence="9" id="KW-1185">Reference proteome</keyword>
<dbReference type="GO" id="GO:0003677">
    <property type="term" value="F:DNA binding"/>
    <property type="evidence" value="ECO:0007669"/>
    <property type="project" value="UniProtKB-UniRule"/>
</dbReference>
<feature type="repeat" description="TPR" evidence="5">
    <location>
        <begin position="166"/>
        <end position="199"/>
    </location>
</feature>
<comment type="caution">
    <text evidence="8">The sequence shown here is derived from an EMBL/GenBank/DDBJ whole genome shotgun (WGS) entry which is preliminary data.</text>
</comment>
<protein>
    <recommendedName>
        <fullName evidence="7">HMG box domain-containing protein</fullName>
    </recommendedName>
</protein>
<dbReference type="Gene3D" id="1.10.30.10">
    <property type="entry name" value="High mobility group box domain"/>
    <property type="match status" value="2"/>
</dbReference>
<comment type="subcellular location">
    <subcellularLocation>
        <location evidence="1">Nucleus</location>
    </subcellularLocation>
</comment>
<keyword evidence="2 4" id="KW-0238">DNA-binding</keyword>
<evidence type="ECO:0000313" key="8">
    <source>
        <dbReference type="EMBL" id="KAL1496885.1"/>
    </source>
</evidence>
<proteinExistence type="predicted"/>
<gene>
    <name evidence="8" type="ORF">AB1Y20_014465</name>
</gene>
<evidence type="ECO:0000256" key="1">
    <source>
        <dbReference type="ARBA" id="ARBA00004123"/>
    </source>
</evidence>
<feature type="compositionally biased region" description="Acidic residues" evidence="6">
    <location>
        <begin position="1036"/>
        <end position="1049"/>
    </location>
</feature>
<dbReference type="AlphaFoldDB" id="A0AB34IDS3"/>
<feature type="domain" description="HMG box" evidence="7">
    <location>
        <begin position="769"/>
        <end position="837"/>
    </location>
</feature>
<feature type="compositionally biased region" description="Acidic residues" evidence="6">
    <location>
        <begin position="1059"/>
        <end position="1086"/>
    </location>
</feature>
<feature type="compositionally biased region" description="Basic and acidic residues" evidence="6">
    <location>
        <begin position="711"/>
        <end position="728"/>
    </location>
</feature>
<dbReference type="SMART" id="SM00028">
    <property type="entry name" value="TPR"/>
    <property type="match status" value="4"/>
</dbReference>
<evidence type="ECO:0000256" key="3">
    <source>
        <dbReference type="ARBA" id="ARBA00023242"/>
    </source>
</evidence>
<feature type="region of interest" description="Disordered" evidence="6">
    <location>
        <begin position="845"/>
        <end position="901"/>
    </location>
</feature>
<evidence type="ECO:0000256" key="6">
    <source>
        <dbReference type="SAM" id="MobiDB-lite"/>
    </source>
</evidence>
<organism evidence="8 9">
    <name type="scientific">Prymnesium parvum</name>
    <name type="common">Toxic golden alga</name>
    <dbReference type="NCBI Taxonomy" id="97485"/>
    <lineage>
        <taxon>Eukaryota</taxon>
        <taxon>Haptista</taxon>
        <taxon>Haptophyta</taxon>
        <taxon>Prymnesiophyceae</taxon>
        <taxon>Prymnesiales</taxon>
        <taxon>Prymnesiaceae</taxon>
        <taxon>Prymnesium</taxon>
    </lineage>
</organism>
<accession>A0AB34IDS3</accession>
<dbReference type="SUPFAM" id="SSF47095">
    <property type="entry name" value="HMG-box"/>
    <property type="match status" value="2"/>
</dbReference>
<dbReference type="PROSITE" id="PS50118">
    <property type="entry name" value="HMG_BOX_2"/>
    <property type="match status" value="2"/>
</dbReference>
<dbReference type="InterPro" id="IPR019734">
    <property type="entry name" value="TPR_rpt"/>
</dbReference>
<dbReference type="InterPro" id="IPR036910">
    <property type="entry name" value="HMG_box_dom_sf"/>
</dbReference>
<feature type="DNA-binding region" description="HMG box" evidence="4">
    <location>
        <begin position="663"/>
        <end position="731"/>
    </location>
</feature>
<dbReference type="InterPro" id="IPR011990">
    <property type="entry name" value="TPR-like_helical_dom_sf"/>
</dbReference>